<dbReference type="SMART" id="SM00279">
    <property type="entry name" value="HhH2"/>
    <property type="match status" value="1"/>
</dbReference>
<dbReference type="Proteomes" id="UP000053766">
    <property type="component" value="Unassembled WGS sequence"/>
</dbReference>
<evidence type="ECO:0000256" key="4">
    <source>
        <dbReference type="ARBA" id="ARBA00022553"/>
    </source>
</evidence>
<evidence type="ECO:0000256" key="11">
    <source>
        <dbReference type="ARBA" id="ARBA00022839"/>
    </source>
</evidence>
<evidence type="ECO:0000256" key="17">
    <source>
        <dbReference type="ARBA" id="ARBA00023204"/>
    </source>
</evidence>
<dbReference type="EC" id="3.1.-.-" evidence="22"/>
<dbReference type="GO" id="GO:0003677">
    <property type="term" value="F:DNA binding"/>
    <property type="evidence" value="ECO:0007669"/>
    <property type="project" value="UniProtKB-UniRule"/>
</dbReference>
<dbReference type="SUPFAM" id="SSF47807">
    <property type="entry name" value="5' to 3' exonuclease, C-terminal subdomain"/>
    <property type="match status" value="1"/>
</dbReference>
<keyword evidence="6 22" id="KW-0479">Metal-binding</keyword>
<evidence type="ECO:0000256" key="7">
    <source>
        <dbReference type="ARBA" id="ARBA00022759"/>
    </source>
</evidence>
<dbReference type="SMART" id="SM00485">
    <property type="entry name" value="XPGN"/>
    <property type="match status" value="1"/>
</dbReference>
<dbReference type="InterPro" id="IPR036279">
    <property type="entry name" value="5-3_exonuclease_C_sf"/>
</dbReference>
<evidence type="ECO:0000256" key="13">
    <source>
        <dbReference type="ARBA" id="ARBA00022859"/>
    </source>
</evidence>
<dbReference type="InterPro" id="IPR006084">
    <property type="entry name" value="XPG/Rad2"/>
</dbReference>
<evidence type="ECO:0000256" key="14">
    <source>
        <dbReference type="ARBA" id="ARBA00022881"/>
    </source>
</evidence>
<evidence type="ECO:0000256" key="10">
    <source>
        <dbReference type="ARBA" id="ARBA00022801"/>
    </source>
</evidence>
<comment type="similarity">
    <text evidence="2 22">Belongs to the XPG/RAD2 endonuclease family. EXO1 subfamily.</text>
</comment>
<reference evidence="26" key="2">
    <citation type="journal article" date="2016" name="Sci. Rep.">
        <title>Dictyocaulus viviparus genome, variome and transcriptome elucidate lungworm biology and support future intervention.</title>
        <authorList>
            <person name="McNulty S.N."/>
            <person name="Strube C."/>
            <person name="Rosa B.A."/>
            <person name="Martin J.C."/>
            <person name="Tyagi R."/>
            <person name="Choi Y.J."/>
            <person name="Wang Q."/>
            <person name="Hallsworth Pepin K."/>
            <person name="Zhang X."/>
            <person name="Ozersky P."/>
            <person name="Wilson R.K."/>
            <person name="Sternberg P.W."/>
            <person name="Gasser R.B."/>
            <person name="Mitreva M."/>
        </authorList>
    </citation>
    <scope>NUCLEOTIDE SEQUENCE [LARGE SCALE GENOMIC DNA]</scope>
    <source>
        <strain evidence="26">HannoverDv2000</strain>
    </source>
</reference>
<evidence type="ECO:0000256" key="15">
    <source>
        <dbReference type="ARBA" id="ARBA00022990"/>
    </source>
</evidence>
<keyword evidence="14 22" id="KW-0267">Excision nuclease</keyword>
<dbReference type="GO" id="GO:0006310">
    <property type="term" value="P:DNA recombination"/>
    <property type="evidence" value="ECO:0007669"/>
    <property type="project" value="TreeGrafter"/>
</dbReference>
<name>A0A0D8XPB9_DICVI</name>
<evidence type="ECO:0000313" key="26">
    <source>
        <dbReference type="Proteomes" id="UP000053766"/>
    </source>
</evidence>
<dbReference type="GO" id="GO:0002376">
    <property type="term" value="P:immune system process"/>
    <property type="evidence" value="ECO:0007669"/>
    <property type="project" value="UniProtKB-KW"/>
</dbReference>
<evidence type="ECO:0000256" key="3">
    <source>
        <dbReference type="ARBA" id="ARBA00020324"/>
    </source>
</evidence>
<dbReference type="PANTHER" id="PTHR11081">
    <property type="entry name" value="FLAP ENDONUCLEASE FAMILY MEMBER"/>
    <property type="match status" value="1"/>
</dbReference>
<keyword evidence="4" id="KW-0597">Phosphoprotein</keyword>
<evidence type="ECO:0000256" key="22">
    <source>
        <dbReference type="RuleBase" id="RU910737"/>
    </source>
</evidence>
<keyword evidence="5 22" id="KW-0540">Nuclease</keyword>
<keyword evidence="10 22" id="KW-0378">Hydrolase</keyword>
<dbReference type="Gene3D" id="3.40.50.1010">
    <property type="entry name" value="5'-nuclease"/>
    <property type="match status" value="1"/>
</dbReference>
<dbReference type="Pfam" id="PF00752">
    <property type="entry name" value="XPG_N"/>
    <property type="match status" value="1"/>
</dbReference>
<dbReference type="GO" id="GO:0005634">
    <property type="term" value="C:nucleus"/>
    <property type="evidence" value="ECO:0007669"/>
    <property type="project" value="UniProtKB-SubCell"/>
</dbReference>
<keyword evidence="12 22" id="KW-0460">Magnesium</keyword>
<dbReference type="GO" id="GO:0051321">
    <property type="term" value="P:meiotic cell cycle"/>
    <property type="evidence" value="ECO:0007669"/>
    <property type="project" value="UniProtKB-KW"/>
</dbReference>
<dbReference type="SUPFAM" id="SSF88723">
    <property type="entry name" value="PIN domain-like"/>
    <property type="match status" value="1"/>
</dbReference>
<evidence type="ECO:0000256" key="2">
    <source>
        <dbReference type="ARBA" id="ARBA00010563"/>
    </source>
</evidence>
<keyword evidence="18 22" id="KW-0539">Nucleus</keyword>
<proteinExistence type="inferred from homology"/>
<dbReference type="FunFam" id="3.40.50.1010:FF:000111">
    <property type="entry name" value="Exonuclease 1"/>
    <property type="match status" value="1"/>
</dbReference>
<keyword evidence="11 22" id="KW-0269">Exonuclease</keyword>
<evidence type="ECO:0000256" key="1">
    <source>
        <dbReference type="ARBA" id="ARBA00004123"/>
    </source>
</evidence>
<keyword evidence="15" id="KW-0007">Acetylation</keyword>
<comment type="subunit">
    <text evidence="21">Interacts with the MLH1-PMS2 heterodimer via MLH1. Interacts with MSH3. Interacts with the MSH2-MSH6 heterodimer via MSH2, and this interaction may increase the processivity of the 5'-&gt;3' exonuclease activity. Interacts with PCNA, and this interaction may both stimulate the cryptic 3'-&gt;5' exonuclease activity and suppress the 5'-&gt;3' exonuclease activity. Interacts with WRN, and this interaction stimulates both the 5'-&gt;3' exonuclease activity and cleavage of 5'-overhanging flap structures. Interacts with RECQL/RECQ1, and this interaction stimulates cleavage of 5'-overhanging flap structures. Interacts with DNA helicase ZGRF1; the interaction is increased following DNA damage induction.</text>
</comment>
<keyword evidence="9 22" id="KW-0228">DNA excision</keyword>
<dbReference type="Pfam" id="PF00867">
    <property type="entry name" value="XPG_I"/>
    <property type="match status" value="1"/>
</dbReference>
<evidence type="ECO:0000259" key="23">
    <source>
        <dbReference type="SMART" id="SM00484"/>
    </source>
</evidence>
<keyword evidence="17 22" id="KW-0234">DNA repair</keyword>
<reference evidence="25 26" key="1">
    <citation type="submission" date="2013-11" db="EMBL/GenBank/DDBJ databases">
        <title>Draft genome of the bovine lungworm Dictyocaulus viviparus.</title>
        <authorList>
            <person name="Mitreva M."/>
        </authorList>
    </citation>
    <scope>NUCLEOTIDE SEQUENCE [LARGE SCALE GENOMIC DNA]</scope>
    <source>
        <strain evidence="25 26">HannoverDv2000</strain>
    </source>
</reference>
<dbReference type="AlphaFoldDB" id="A0A0D8XPB9"/>
<dbReference type="GO" id="GO:0006298">
    <property type="term" value="P:mismatch repair"/>
    <property type="evidence" value="ECO:0007669"/>
    <property type="project" value="TreeGrafter"/>
</dbReference>
<dbReference type="InterPro" id="IPR006086">
    <property type="entry name" value="XPG-I_dom"/>
</dbReference>
<evidence type="ECO:0000256" key="21">
    <source>
        <dbReference type="ARBA" id="ARBA00064664"/>
    </source>
</evidence>
<dbReference type="Gene3D" id="1.10.150.20">
    <property type="entry name" value="5' to 3' exonuclease, C-terminal subdomain"/>
    <property type="match status" value="1"/>
</dbReference>
<evidence type="ECO:0000256" key="8">
    <source>
        <dbReference type="ARBA" id="ARBA00022763"/>
    </source>
</evidence>
<dbReference type="GO" id="GO:0017108">
    <property type="term" value="F:5'-flap endonuclease activity"/>
    <property type="evidence" value="ECO:0007669"/>
    <property type="project" value="TreeGrafter"/>
</dbReference>
<dbReference type="GO" id="GO:0035312">
    <property type="term" value="F:5'-3' DNA exonuclease activity"/>
    <property type="evidence" value="ECO:0007669"/>
    <property type="project" value="UniProtKB-UniRule"/>
</dbReference>
<evidence type="ECO:0000256" key="19">
    <source>
        <dbReference type="ARBA" id="ARBA00023254"/>
    </source>
</evidence>
<dbReference type="InterPro" id="IPR008918">
    <property type="entry name" value="HhH2"/>
</dbReference>
<dbReference type="CDD" id="cd09857">
    <property type="entry name" value="PIN_EXO1"/>
    <property type="match status" value="1"/>
</dbReference>
<sequence length="588" mass="66389">MLVVSNFQGNIREFSKCSVAVDVSCLLHKGLFGGMESVAQGKKSTFYIYYVNKHIKALLDLGCHVIMVFDGRALPAKKDLNEERRQRRVDNVKAGEVLLSEGKIDEAVDKFKRATSITLEYFRNRPNVDVIVSPYESDAQLTFLVNEGFADLVITEDSDLIVFGCTRVAFKWNCESGNCVIYEKSQLAQCFSGVMRNNFDFTKFRRICILSGCDYLQAGLPGIGLNKALSFFSKTSKTNLNELLPRIPTYLNMPKLNVTKEFISDFIRAENTFIYQVVFDPRQRCQRPLTKYLCPLKDKGKISISHLFGDDDDSQIMGMDFSYAGQVISSTLAVRLALGNQIENSVMTDKFFLPSPIPEWSVWFDRFESCGNRKRRIEEEQKEAEKKCGMAFQFDSPSKKRLKLESFQPLDSIDVGHEVQFPDYSVRNEMGTEVCAKQEHELFEDVQIDQNLSQTHRTQEYPVGKVKSVSRSNPVKNQASINWNVEKLIETYASKTDFDSSKNSNVTSTASGRSAYFVHRSPSCANPFRRPVVKKVGVASTSDVDLQTHSPPVSSVVKEEYESSPLRTSSVINVVGCRPSGLRASFKK</sequence>
<evidence type="ECO:0000256" key="5">
    <source>
        <dbReference type="ARBA" id="ARBA00022722"/>
    </source>
</evidence>
<keyword evidence="19" id="KW-0469">Meiosis</keyword>
<evidence type="ECO:0000256" key="6">
    <source>
        <dbReference type="ARBA" id="ARBA00022723"/>
    </source>
</evidence>
<dbReference type="PANTHER" id="PTHR11081:SF8">
    <property type="entry name" value="EXONUCLEASE 1"/>
    <property type="match status" value="1"/>
</dbReference>
<feature type="domain" description="XPG N-terminal" evidence="24">
    <location>
        <begin position="1"/>
        <end position="91"/>
    </location>
</feature>
<protein>
    <recommendedName>
        <fullName evidence="3 22">Exonuclease 1</fullName>
        <ecNumber evidence="22">3.1.-.-</ecNumber>
    </recommendedName>
</protein>
<keyword evidence="13" id="KW-0391">Immunity</keyword>
<organism evidence="25 26">
    <name type="scientific">Dictyocaulus viviparus</name>
    <name type="common">Bovine lungworm</name>
    <dbReference type="NCBI Taxonomy" id="29172"/>
    <lineage>
        <taxon>Eukaryota</taxon>
        <taxon>Metazoa</taxon>
        <taxon>Ecdysozoa</taxon>
        <taxon>Nematoda</taxon>
        <taxon>Chromadorea</taxon>
        <taxon>Rhabditida</taxon>
        <taxon>Rhabditina</taxon>
        <taxon>Rhabditomorpha</taxon>
        <taxon>Strongyloidea</taxon>
        <taxon>Metastrongylidae</taxon>
        <taxon>Dictyocaulus</taxon>
    </lineage>
</organism>
<evidence type="ECO:0000256" key="16">
    <source>
        <dbReference type="ARBA" id="ARBA00023125"/>
    </source>
</evidence>
<dbReference type="SMART" id="SM00484">
    <property type="entry name" value="XPGI"/>
    <property type="match status" value="1"/>
</dbReference>
<dbReference type="InterPro" id="IPR044752">
    <property type="entry name" value="PIN-like_EXO1"/>
</dbReference>
<dbReference type="InterPro" id="IPR006085">
    <property type="entry name" value="XPG_DNA_repair_N"/>
</dbReference>
<comment type="subcellular location">
    <subcellularLocation>
        <location evidence="1 22">Nucleus</location>
    </subcellularLocation>
</comment>
<dbReference type="OrthoDB" id="26491at2759"/>
<dbReference type="EMBL" id="KN716350">
    <property type="protein sequence ID" value="KJH46488.1"/>
    <property type="molecule type" value="Genomic_DNA"/>
</dbReference>
<dbReference type="InterPro" id="IPR029060">
    <property type="entry name" value="PIN-like_dom_sf"/>
</dbReference>
<dbReference type="FunFam" id="1.10.150.20:FF:000011">
    <property type="entry name" value="exonuclease 1"/>
    <property type="match status" value="1"/>
</dbReference>
<keyword evidence="7" id="KW-0255">Endonuclease</keyword>
<dbReference type="GO" id="GO:0046872">
    <property type="term" value="F:metal ion binding"/>
    <property type="evidence" value="ECO:0007669"/>
    <property type="project" value="UniProtKB-UniRule"/>
</dbReference>
<keyword evidence="16 22" id="KW-0238">DNA-binding</keyword>
<evidence type="ECO:0000313" key="25">
    <source>
        <dbReference type="EMBL" id="KJH46488.1"/>
    </source>
</evidence>
<evidence type="ECO:0000259" key="24">
    <source>
        <dbReference type="SMART" id="SM00485"/>
    </source>
</evidence>
<comment type="cofactor">
    <cofactor evidence="22">
        <name>Mg(2+)</name>
        <dbReference type="ChEBI" id="CHEBI:18420"/>
    </cofactor>
    <text evidence="22">Binds 2 magnesium ions per subunit. They probably participate in the reaction catalyzed by the enzyme. May bind an additional third magnesium ion after substrate binding.</text>
</comment>
<keyword evidence="26" id="KW-1185">Reference proteome</keyword>
<evidence type="ECO:0000256" key="20">
    <source>
        <dbReference type="ARBA" id="ARBA00057694"/>
    </source>
</evidence>
<keyword evidence="8 22" id="KW-0227">DNA damage</keyword>
<accession>A0A0D8XPB9</accession>
<comment type="function">
    <text evidence="20">5'-&gt;3' double-stranded DNA exonuclease which may also possess a cryptic 3'-&gt;5' double-stranded DNA exonuclease activity. Functions in DNA mismatch repair (MMR) to excise mismatch-containing DNA tracts directed by strand breaks located either 5' or 3' to the mismatch. Also exhibits endonuclease activity against 5'-overhanging flap structures similar to those generated by displacement synthesis when DNA polymerase encounters the 5'-end of a downstream Okazaki fragment. Required for somatic hypermutation (SHM) and class switch recombination (CSR) of immunoglobulin genes. Essential for male and female meiosis.</text>
</comment>
<evidence type="ECO:0000256" key="12">
    <source>
        <dbReference type="ARBA" id="ARBA00022842"/>
    </source>
</evidence>
<gene>
    <name evidence="25" type="ORF">DICVIV_07437</name>
</gene>
<evidence type="ECO:0000256" key="18">
    <source>
        <dbReference type="ARBA" id="ARBA00023242"/>
    </source>
</evidence>
<evidence type="ECO:0000256" key="9">
    <source>
        <dbReference type="ARBA" id="ARBA00022769"/>
    </source>
</evidence>
<feature type="domain" description="XPG-I" evidence="23">
    <location>
        <begin position="124"/>
        <end position="193"/>
    </location>
</feature>
<dbReference type="PRINTS" id="PR00853">
    <property type="entry name" value="XPGRADSUPER"/>
</dbReference>
<dbReference type="STRING" id="29172.A0A0D8XPB9"/>